<evidence type="ECO:0000256" key="1">
    <source>
        <dbReference type="ARBA" id="ARBA00022722"/>
    </source>
</evidence>
<accession>A0ABS7I0B7</accession>
<dbReference type="InterPro" id="IPR029060">
    <property type="entry name" value="PIN-like_dom_sf"/>
</dbReference>
<feature type="domain" description="PIN" evidence="5">
    <location>
        <begin position="4"/>
        <end position="127"/>
    </location>
</feature>
<keyword evidence="3" id="KW-0378">Hydrolase</keyword>
<reference evidence="6 7" key="1">
    <citation type="journal article" date="2021" name="MBio">
        <title>Poor Competitiveness of Bradyrhizobium in Pigeon Pea Root Colonization in Indian Soils.</title>
        <authorList>
            <person name="Chalasani D."/>
            <person name="Basu A."/>
            <person name="Pullabhotla S.V.S.R.N."/>
            <person name="Jorrin B."/>
            <person name="Neal A.L."/>
            <person name="Poole P.S."/>
            <person name="Podile A.R."/>
            <person name="Tkacz A."/>
        </authorList>
    </citation>
    <scope>NUCLEOTIDE SEQUENCE [LARGE SCALE GENOMIC DNA]</scope>
    <source>
        <strain evidence="6 7">HU12</strain>
    </source>
</reference>
<keyword evidence="2" id="KW-0479">Metal-binding</keyword>
<evidence type="ECO:0000256" key="3">
    <source>
        <dbReference type="ARBA" id="ARBA00022801"/>
    </source>
</evidence>
<dbReference type="RefSeq" id="WP_220292498.1">
    <property type="nucleotide sequence ID" value="NZ_JAEUAX010000009.1"/>
</dbReference>
<dbReference type="Proteomes" id="UP000777440">
    <property type="component" value="Unassembled WGS sequence"/>
</dbReference>
<evidence type="ECO:0000313" key="7">
    <source>
        <dbReference type="Proteomes" id="UP000777440"/>
    </source>
</evidence>
<comment type="caution">
    <text evidence="6">The sequence shown here is derived from an EMBL/GenBank/DDBJ whole genome shotgun (WGS) entry which is preliminary data.</text>
</comment>
<sequence>MRAYFDSSAFVPLLIDEPSTGRCTMAWTSSIEVISSVVTFVEVHAALATAVRSGRLHTMQHRNAIAHFEVIWEAVTRVGVDDAMLQHAATLTASHRLRGYDALQCATAWAAASDDLLAVSGDRDLVRAWADLGITTFDTTGDS</sequence>
<organism evidence="6 7">
    <name type="scientific">Microbacterium ureisolvens</name>
    <dbReference type="NCBI Taxonomy" id="2781186"/>
    <lineage>
        <taxon>Bacteria</taxon>
        <taxon>Bacillati</taxon>
        <taxon>Actinomycetota</taxon>
        <taxon>Actinomycetes</taxon>
        <taxon>Micrococcales</taxon>
        <taxon>Microbacteriaceae</taxon>
        <taxon>Microbacterium</taxon>
    </lineage>
</organism>
<dbReference type="Pfam" id="PF01850">
    <property type="entry name" value="PIN"/>
    <property type="match status" value="1"/>
</dbReference>
<evidence type="ECO:0000259" key="5">
    <source>
        <dbReference type="Pfam" id="PF01850"/>
    </source>
</evidence>
<proteinExistence type="predicted"/>
<dbReference type="SUPFAM" id="SSF88723">
    <property type="entry name" value="PIN domain-like"/>
    <property type="match status" value="1"/>
</dbReference>
<keyword evidence="7" id="KW-1185">Reference proteome</keyword>
<dbReference type="InterPro" id="IPR002716">
    <property type="entry name" value="PIN_dom"/>
</dbReference>
<dbReference type="Gene3D" id="3.40.50.1010">
    <property type="entry name" value="5'-nuclease"/>
    <property type="match status" value="1"/>
</dbReference>
<protein>
    <submittedName>
        <fullName evidence="6">Type II toxin-antitoxin system VapC family toxin</fullName>
    </submittedName>
</protein>
<evidence type="ECO:0000313" key="6">
    <source>
        <dbReference type="EMBL" id="MBW9111099.1"/>
    </source>
</evidence>
<keyword evidence="4" id="KW-0460">Magnesium</keyword>
<name>A0ABS7I0B7_9MICO</name>
<dbReference type="EMBL" id="JAEUAX010000009">
    <property type="protein sequence ID" value="MBW9111099.1"/>
    <property type="molecule type" value="Genomic_DNA"/>
</dbReference>
<gene>
    <name evidence="6" type="ORF">JNB61_15060</name>
</gene>
<evidence type="ECO:0000256" key="2">
    <source>
        <dbReference type="ARBA" id="ARBA00022723"/>
    </source>
</evidence>
<evidence type="ECO:0000256" key="4">
    <source>
        <dbReference type="ARBA" id="ARBA00022842"/>
    </source>
</evidence>
<dbReference type="CDD" id="cd09874">
    <property type="entry name" value="PIN_MT3492-like"/>
    <property type="match status" value="1"/>
</dbReference>
<keyword evidence="1" id="KW-0540">Nuclease</keyword>